<dbReference type="InterPro" id="IPR001544">
    <property type="entry name" value="Aminotrans_IV"/>
</dbReference>
<accession>A0ABU6DHL7</accession>
<evidence type="ECO:0000256" key="2">
    <source>
        <dbReference type="ARBA" id="ARBA00009320"/>
    </source>
</evidence>
<evidence type="ECO:0000313" key="5">
    <source>
        <dbReference type="Proteomes" id="UP001355653"/>
    </source>
</evidence>
<dbReference type="EMBL" id="JAROBY010000040">
    <property type="protein sequence ID" value="MEB4796807.1"/>
    <property type="molecule type" value="Genomic_DNA"/>
</dbReference>
<dbReference type="Gene3D" id="3.20.10.10">
    <property type="entry name" value="D-amino Acid Aminotransferase, subunit A, domain 2"/>
    <property type="match status" value="1"/>
</dbReference>
<dbReference type="CDD" id="cd00449">
    <property type="entry name" value="PLPDE_IV"/>
    <property type="match status" value="1"/>
</dbReference>
<dbReference type="InterPro" id="IPR050571">
    <property type="entry name" value="Class-IV_PLP-Dep_Aminotrnsfr"/>
</dbReference>
<keyword evidence="5" id="KW-1185">Reference proteome</keyword>
<dbReference type="SUPFAM" id="SSF56752">
    <property type="entry name" value="D-aminoacid aminotransferase-like PLP-dependent enzymes"/>
    <property type="match status" value="1"/>
</dbReference>
<comment type="similarity">
    <text evidence="2">Belongs to the class-IV pyridoxal-phosphate-dependent aminotransferase family.</text>
</comment>
<dbReference type="NCBIfam" id="NF005800">
    <property type="entry name" value="PRK07650.1"/>
    <property type="match status" value="1"/>
</dbReference>
<dbReference type="RefSeq" id="WP_127457164.1">
    <property type="nucleotide sequence ID" value="NZ_JAROBY010000040.1"/>
</dbReference>
<dbReference type="EC" id="4.1.3.38" evidence="4"/>
<reference evidence="4 5" key="1">
    <citation type="submission" date="2023-03" db="EMBL/GenBank/DDBJ databases">
        <title>Bacillus Genome Sequencing.</title>
        <authorList>
            <person name="Dunlap C."/>
        </authorList>
    </citation>
    <scope>NUCLEOTIDE SEQUENCE [LARGE SCALE GENOMIC DNA]</scope>
    <source>
        <strain evidence="4 5">NRS-1351</strain>
    </source>
</reference>
<dbReference type="GO" id="GO:0008696">
    <property type="term" value="F:4-amino-4-deoxychorismate lyase activity"/>
    <property type="evidence" value="ECO:0007669"/>
    <property type="project" value="UniProtKB-EC"/>
</dbReference>
<dbReference type="InterPro" id="IPR036038">
    <property type="entry name" value="Aminotransferase-like"/>
</dbReference>
<dbReference type="PANTHER" id="PTHR42743">
    <property type="entry name" value="AMINO-ACID AMINOTRANSFERASE"/>
    <property type="match status" value="1"/>
</dbReference>
<dbReference type="Gene3D" id="3.30.470.10">
    <property type="match status" value="1"/>
</dbReference>
<organism evidence="4 5">
    <name type="scientific">Paenibacillus chondroitinus</name>
    <dbReference type="NCBI Taxonomy" id="59842"/>
    <lineage>
        <taxon>Bacteria</taxon>
        <taxon>Bacillati</taxon>
        <taxon>Bacillota</taxon>
        <taxon>Bacilli</taxon>
        <taxon>Bacillales</taxon>
        <taxon>Paenibacillaceae</taxon>
        <taxon>Paenibacillus</taxon>
    </lineage>
</organism>
<evidence type="ECO:0000256" key="3">
    <source>
        <dbReference type="ARBA" id="ARBA00022898"/>
    </source>
</evidence>
<proteinExistence type="inferred from homology"/>
<dbReference type="InterPro" id="IPR043131">
    <property type="entry name" value="BCAT-like_N"/>
</dbReference>
<gene>
    <name evidence="4" type="primary">pabC</name>
    <name evidence="4" type="ORF">P5G65_23160</name>
</gene>
<dbReference type="Pfam" id="PF01063">
    <property type="entry name" value="Aminotran_4"/>
    <property type="match status" value="1"/>
</dbReference>
<evidence type="ECO:0000313" key="4">
    <source>
        <dbReference type="EMBL" id="MEB4796807.1"/>
    </source>
</evidence>
<keyword evidence="3" id="KW-0663">Pyridoxal phosphate</keyword>
<name>A0ABU6DHL7_9BACL</name>
<dbReference type="PANTHER" id="PTHR42743:SF11">
    <property type="entry name" value="AMINODEOXYCHORISMATE LYASE"/>
    <property type="match status" value="1"/>
</dbReference>
<protein>
    <submittedName>
        <fullName evidence="4">Aminodeoxychorismate lyase</fullName>
        <ecNumber evidence="4">4.1.3.38</ecNumber>
    </submittedName>
</protein>
<keyword evidence="4" id="KW-0456">Lyase</keyword>
<sequence>MIISINGKLMDEQQAVVSVYDHGFLYGLGLFETFRTYNKVPFLLAEHMNRLAEGCKELGIEYEPDLERVQKLIDELLAANELQDAYIRFSVSAGVEALGLPSGDYGQPTEIVYIKALPPRDAKIYEEGKSLQLLKLPRNTPEGLYRFKSFHYMNNILAKRELSQYPWATGAEGLMMSEEGYVAEGIVSNIFFIKDGTCYTPSLDTGILAGITRAHVLRIAQRGQIPAQDGLYRWEDLTEADEVFLVNSIQEIVPVTTLYTPSGQKISVGTGTTGPITRELIRTYNEN</sequence>
<evidence type="ECO:0000256" key="1">
    <source>
        <dbReference type="ARBA" id="ARBA00001933"/>
    </source>
</evidence>
<comment type="cofactor">
    <cofactor evidence="1">
        <name>pyridoxal 5'-phosphate</name>
        <dbReference type="ChEBI" id="CHEBI:597326"/>
    </cofactor>
</comment>
<comment type="caution">
    <text evidence="4">The sequence shown here is derived from an EMBL/GenBank/DDBJ whole genome shotgun (WGS) entry which is preliminary data.</text>
</comment>
<dbReference type="Proteomes" id="UP001355653">
    <property type="component" value="Unassembled WGS sequence"/>
</dbReference>
<dbReference type="InterPro" id="IPR043132">
    <property type="entry name" value="BCAT-like_C"/>
</dbReference>